<evidence type="ECO:0000313" key="1">
    <source>
        <dbReference type="EMBL" id="KAH9631118.1"/>
    </source>
</evidence>
<name>A0A922M6Y8_SPOEX</name>
<dbReference type="CDD" id="cd09275">
    <property type="entry name" value="RNase_HI_RT_DIRS1"/>
    <property type="match status" value="1"/>
</dbReference>
<gene>
    <name evidence="1" type="ORF">HF086_008620</name>
</gene>
<dbReference type="EMBL" id="JACEFF010000776">
    <property type="protein sequence ID" value="KAH9631118.1"/>
    <property type="molecule type" value="Genomic_DNA"/>
</dbReference>
<reference evidence="1" key="1">
    <citation type="journal article" date="2021" name="G3 (Bethesda)">
        <title>Genome and transcriptome analysis of the beet armyworm Spodoptera exigua reveals targets for pest control. .</title>
        <authorList>
            <person name="Simon S."/>
            <person name="Breeschoten T."/>
            <person name="Jansen H.J."/>
            <person name="Dirks R.P."/>
            <person name="Schranz M.E."/>
            <person name="Ros V.I.D."/>
        </authorList>
    </citation>
    <scope>NUCLEOTIDE SEQUENCE</scope>
    <source>
        <strain evidence="1">TB_SE_WUR_2020</strain>
    </source>
</reference>
<organism evidence="1 2">
    <name type="scientific">Spodoptera exigua</name>
    <name type="common">Beet armyworm</name>
    <name type="synonym">Noctua fulgens</name>
    <dbReference type="NCBI Taxonomy" id="7107"/>
    <lineage>
        <taxon>Eukaryota</taxon>
        <taxon>Metazoa</taxon>
        <taxon>Ecdysozoa</taxon>
        <taxon>Arthropoda</taxon>
        <taxon>Hexapoda</taxon>
        <taxon>Insecta</taxon>
        <taxon>Pterygota</taxon>
        <taxon>Neoptera</taxon>
        <taxon>Endopterygota</taxon>
        <taxon>Lepidoptera</taxon>
        <taxon>Glossata</taxon>
        <taxon>Ditrysia</taxon>
        <taxon>Noctuoidea</taxon>
        <taxon>Noctuidae</taxon>
        <taxon>Amphipyrinae</taxon>
        <taxon>Spodoptera</taxon>
    </lineage>
</organism>
<dbReference type="AlphaFoldDB" id="A0A922M6Y8"/>
<accession>A0A922M6Y8</accession>
<dbReference type="InterPro" id="IPR052055">
    <property type="entry name" value="Hepadnavirus_pol/RT"/>
</dbReference>
<dbReference type="PANTHER" id="PTHR33050">
    <property type="entry name" value="REVERSE TRANSCRIPTASE DOMAIN-CONTAINING PROTEIN"/>
    <property type="match status" value="1"/>
</dbReference>
<dbReference type="Proteomes" id="UP000814243">
    <property type="component" value="Unassembled WGS sequence"/>
</dbReference>
<protein>
    <recommendedName>
        <fullName evidence="3">RNase H type-1 domain-containing protein</fullName>
    </recommendedName>
</protein>
<evidence type="ECO:0000313" key="2">
    <source>
        <dbReference type="Proteomes" id="UP000814243"/>
    </source>
</evidence>
<dbReference type="SUPFAM" id="SSF53098">
    <property type="entry name" value="Ribonuclease H-like"/>
    <property type="match status" value="1"/>
</dbReference>
<proteinExistence type="predicted"/>
<comment type="caution">
    <text evidence="1">The sequence shown here is derived from an EMBL/GenBank/DDBJ whole genome shotgun (WGS) entry which is preliminary data.</text>
</comment>
<dbReference type="PANTHER" id="PTHR33050:SF7">
    <property type="entry name" value="RIBONUCLEASE H"/>
    <property type="match status" value="1"/>
</dbReference>
<dbReference type="InterPro" id="IPR012337">
    <property type="entry name" value="RNaseH-like_sf"/>
</dbReference>
<evidence type="ECO:0008006" key="3">
    <source>
        <dbReference type="Google" id="ProtNLM"/>
    </source>
</evidence>
<sequence>MIPSKICTFLGFVLDSENFQITLPTEKITRLKSEIQKFSNVNRCKIREFARLVGTLVSVCPAVEYGWLYTKLFERIKYLNLKSDDNYDRYMNLPVILQPDLKWWYAALHKPFSKIREDCYSLEIFSDASNTGWGAACGEDRASGLWSPQDRTQHINFLEIQAAFFGLKVFAKELSNCQILLRVDNTTAISYINRMGGVQFPHLTDITKQLWQWCEARALFVTASYISSLDNKTADAESRRVHPDIEWELADWAFQKIVLNFGTPQLDLFASRINNKCADYVSWHRDPDAMTINAFTINWAEYFFYAFPPFSVILKMLRKILSDKAKGVVVVPLWPTQPWYPLFKNLLVSDLIYFEADCNPIVSFHSSNHNIHTKITLVAGILCGQRG</sequence>